<evidence type="ECO:0000313" key="2">
    <source>
        <dbReference type="EMBL" id="KAL3848370.1"/>
    </source>
</evidence>
<keyword evidence="3" id="KW-1185">Reference proteome</keyword>
<feature type="region of interest" description="Disordered" evidence="1">
    <location>
        <begin position="214"/>
        <end position="233"/>
    </location>
</feature>
<feature type="region of interest" description="Disordered" evidence="1">
    <location>
        <begin position="95"/>
        <end position="114"/>
    </location>
</feature>
<evidence type="ECO:0000313" key="3">
    <source>
        <dbReference type="Proteomes" id="UP001634394"/>
    </source>
</evidence>
<feature type="compositionally biased region" description="Basic and acidic residues" evidence="1">
    <location>
        <begin position="446"/>
        <end position="459"/>
    </location>
</feature>
<proteinExistence type="predicted"/>
<comment type="caution">
    <text evidence="2">The sequence shown here is derived from an EMBL/GenBank/DDBJ whole genome shotgun (WGS) entry which is preliminary data.</text>
</comment>
<dbReference type="AlphaFoldDB" id="A0ABD3UHC1"/>
<evidence type="ECO:0000256" key="1">
    <source>
        <dbReference type="SAM" id="MobiDB-lite"/>
    </source>
</evidence>
<name>A0ABD3UHC1_SINWO</name>
<feature type="region of interest" description="Disordered" evidence="1">
    <location>
        <begin position="436"/>
        <end position="468"/>
    </location>
</feature>
<feature type="region of interest" description="Disordered" evidence="1">
    <location>
        <begin position="296"/>
        <end position="328"/>
    </location>
</feature>
<reference evidence="2 3" key="1">
    <citation type="submission" date="2024-11" db="EMBL/GenBank/DDBJ databases">
        <title>Chromosome-level genome assembly of the freshwater bivalve Anodonta woodiana.</title>
        <authorList>
            <person name="Chen X."/>
        </authorList>
    </citation>
    <scope>NUCLEOTIDE SEQUENCE [LARGE SCALE GENOMIC DNA]</scope>
    <source>
        <strain evidence="2">MN2024</strain>
        <tissue evidence="2">Gills</tissue>
    </source>
</reference>
<protein>
    <submittedName>
        <fullName evidence="2">Uncharacterized protein</fullName>
    </submittedName>
</protein>
<gene>
    <name evidence="2" type="ORF">ACJMK2_019233</name>
</gene>
<feature type="compositionally biased region" description="Basic and acidic residues" evidence="1">
    <location>
        <begin position="296"/>
        <end position="309"/>
    </location>
</feature>
<dbReference type="EMBL" id="JBJQND010000016">
    <property type="protein sequence ID" value="KAL3848370.1"/>
    <property type="molecule type" value="Genomic_DNA"/>
</dbReference>
<accession>A0ABD3UHC1</accession>
<dbReference type="Proteomes" id="UP001634394">
    <property type="component" value="Unassembled WGS sequence"/>
</dbReference>
<organism evidence="2 3">
    <name type="scientific">Sinanodonta woodiana</name>
    <name type="common">Chinese pond mussel</name>
    <name type="synonym">Anodonta woodiana</name>
    <dbReference type="NCBI Taxonomy" id="1069815"/>
    <lineage>
        <taxon>Eukaryota</taxon>
        <taxon>Metazoa</taxon>
        <taxon>Spiralia</taxon>
        <taxon>Lophotrochozoa</taxon>
        <taxon>Mollusca</taxon>
        <taxon>Bivalvia</taxon>
        <taxon>Autobranchia</taxon>
        <taxon>Heteroconchia</taxon>
        <taxon>Palaeoheterodonta</taxon>
        <taxon>Unionida</taxon>
        <taxon>Unionoidea</taxon>
        <taxon>Unionidae</taxon>
        <taxon>Unioninae</taxon>
        <taxon>Sinanodonta</taxon>
    </lineage>
</organism>
<feature type="compositionally biased region" description="Polar residues" evidence="1">
    <location>
        <begin position="97"/>
        <end position="106"/>
    </location>
</feature>
<sequence length="484" mass="54290">MYIVLPLIMLVYGGCCSSYCIYKLKIYIRKTRLMRKQKQLAKKQGLEHFSADESSAGIVNEGFENVPDNESENQPLNQDKYKHYVSENKLLHELEDSTSGQSQENSNPPPEYLQTNVSHQIAPTNSSDVDCLSSNMSVGLPNATDDVDSKIEEIRAAMDSVLILNTDKTRISGDIQSTCVTTLQKSSVSSSVATSHQAPSLKIKQQSIKVIGLSSNEQKTTQSKTATRQQSLKSRQSLISAKREATAAKTKHSKKELIEMTTTTKMPQDNVNYKTSGQQSGVIIVDRSRYIVSVKNEKHSKERSVEGRKNQNKTSIIRQHQGAKRTESMIETSGEVLTVSKQIYEMDVDQQEMVLTNNEEIKKFSNRSIIIPDRRSSGVKSGKSTMAETNKYSIYTDRDEKKKVDLATSDKDKLVKVKSNPTESTIQYHFPLSKRSSAESGIFEQEDTKPKQVNHKPDDVPVNGENSCPIMRRKKVKQKVFSCS</sequence>